<name>A0A1H0QGL7_9HYPH</name>
<dbReference type="Proteomes" id="UP000198795">
    <property type="component" value="Unassembled WGS sequence"/>
</dbReference>
<sequence>MLIAEQLGIMPASVAVQRTSLNSGPLRTFGICGCQTMRPALFTPSSTIRIPICADTVVLAGFSDDLAWVD</sequence>
<reference evidence="1 2" key="1">
    <citation type="submission" date="2016-10" db="EMBL/GenBank/DDBJ databases">
        <authorList>
            <person name="Varghese N."/>
            <person name="Submissions S."/>
        </authorList>
    </citation>
    <scope>NUCLEOTIDE SEQUENCE [LARGE SCALE GENOMIC DNA]</scope>
    <source>
        <strain evidence="1 2">CGMCC 1.6497</strain>
    </source>
</reference>
<evidence type="ECO:0000313" key="2">
    <source>
        <dbReference type="Proteomes" id="UP000198795"/>
    </source>
</evidence>
<protein>
    <submittedName>
        <fullName evidence="1">Uncharacterized protein</fullName>
    </submittedName>
</protein>
<dbReference type="EMBL" id="FNJC01000003">
    <property type="protein sequence ID" value="SDP16533.1"/>
    <property type="molecule type" value="Genomic_DNA"/>
</dbReference>
<comment type="caution">
    <text evidence="1">The sequence shown here is derived from an EMBL/GenBank/DDBJ whole genome shotgun (WGS) entry which is preliminary data.</text>
</comment>
<proteinExistence type="predicted"/>
<accession>A0A1H0QGL7</accession>
<evidence type="ECO:0000313" key="1">
    <source>
        <dbReference type="EMBL" id="SDP16533.1"/>
    </source>
</evidence>
<organism evidence="1 2">
    <name type="scientific">Filomicrobium insigne</name>
    <dbReference type="NCBI Taxonomy" id="418854"/>
    <lineage>
        <taxon>Bacteria</taxon>
        <taxon>Pseudomonadati</taxon>
        <taxon>Pseudomonadota</taxon>
        <taxon>Alphaproteobacteria</taxon>
        <taxon>Hyphomicrobiales</taxon>
        <taxon>Hyphomicrobiaceae</taxon>
        <taxon>Filomicrobium</taxon>
    </lineage>
</organism>
<gene>
    <name evidence="1" type="ORF">SAMN04488061_2371</name>
</gene>
<keyword evidence="2" id="KW-1185">Reference proteome</keyword>